<name>A0A4Q7N9L8_9BURK</name>
<comment type="subcellular location">
    <subcellularLocation>
        <location evidence="1 4">Bacterial flagellum basal body</location>
    </subcellularLocation>
</comment>
<dbReference type="InterPro" id="IPR001624">
    <property type="entry name" value="FliE"/>
</dbReference>
<evidence type="ECO:0000256" key="5">
    <source>
        <dbReference type="NCBIfam" id="TIGR00205"/>
    </source>
</evidence>
<dbReference type="HAMAP" id="MF_00724">
    <property type="entry name" value="FliE"/>
    <property type="match status" value="1"/>
</dbReference>
<dbReference type="EMBL" id="SGXC01000003">
    <property type="protein sequence ID" value="RZS78704.1"/>
    <property type="molecule type" value="Genomic_DNA"/>
</dbReference>
<gene>
    <name evidence="4" type="primary">fliE</name>
    <name evidence="6" type="ORF">EV675_5361</name>
</gene>
<accession>A0A4Q7N9L8</accession>
<dbReference type="NCBIfam" id="TIGR00205">
    <property type="entry name" value="fliE"/>
    <property type="match status" value="1"/>
</dbReference>
<sequence>MDRIQDVIAASAGQAGSTGMARAAQMLSRPDALMGGGAAAGAAPASFANVLVDAIQGVQRAQSEASAVQKAYQQGDPEVGLETTMIAMNKASLSFQMLAQARNRVIAAYNEVMNMQV</sequence>
<evidence type="ECO:0000313" key="7">
    <source>
        <dbReference type="Proteomes" id="UP000292445"/>
    </source>
</evidence>
<dbReference type="Proteomes" id="UP000292445">
    <property type="component" value="Unassembled WGS sequence"/>
</dbReference>
<comment type="caution">
    <text evidence="6">The sequence shown here is derived from an EMBL/GenBank/DDBJ whole genome shotgun (WGS) entry which is preliminary data.</text>
</comment>
<comment type="similarity">
    <text evidence="2 4">Belongs to the FliE family.</text>
</comment>
<evidence type="ECO:0000256" key="4">
    <source>
        <dbReference type="HAMAP-Rule" id="MF_00724"/>
    </source>
</evidence>
<evidence type="ECO:0000256" key="1">
    <source>
        <dbReference type="ARBA" id="ARBA00004117"/>
    </source>
</evidence>
<dbReference type="GO" id="GO:0009425">
    <property type="term" value="C:bacterial-type flagellum basal body"/>
    <property type="evidence" value="ECO:0007669"/>
    <property type="project" value="UniProtKB-SubCell"/>
</dbReference>
<dbReference type="GO" id="GO:0003774">
    <property type="term" value="F:cytoskeletal motor activity"/>
    <property type="evidence" value="ECO:0007669"/>
    <property type="project" value="InterPro"/>
</dbReference>
<dbReference type="PANTHER" id="PTHR34653:SF1">
    <property type="entry name" value="FLAGELLAR HOOK-BASAL BODY COMPLEX PROTEIN FLIE"/>
    <property type="match status" value="1"/>
</dbReference>
<proteinExistence type="inferred from homology"/>
<keyword evidence="3 4" id="KW-0975">Bacterial flagellum</keyword>
<dbReference type="AlphaFoldDB" id="A0A4Q7N9L8"/>
<keyword evidence="6" id="KW-0969">Cilium</keyword>
<evidence type="ECO:0000256" key="3">
    <source>
        <dbReference type="ARBA" id="ARBA00023143"/>
    </source>
</evidence>
<dbReference type="Pfam" id="PF02049">
    <property type="entry name" value="FliE"/>
    <property type="match status" value="1"/>
</dbReference>
<dbReference type="GO" id="GO:0071973">
    <property type="term" value="P:bacterial-type flagellum-dependent cell motility"/>
    <property type="evidence" value="ECO:0007669"/>
    <property type="project" value="InterPro"/>
</dbReference>
<reference evidence="6 7" key="1">
    <citation type="submission" date="2019-02" db="EMBL/GenBank/DDBJ databases">
        <title>Genomic Encyclopedia of Type Strains, Phase IV (KMG-IV): sequencing the most valuable type-strain genomes for metagenomic binning, comparative biology and taxonomic classification.</title>
        <authorList>
            <person name="Goeker M."/>
        </authorList>
    </citation>
    <scope>NUCLEOTIDE SEQUENCE [LARGE SCALE GENOMIC DNA]</scope>
    <source>
        <strain evidence="6 7">K24</strain>
    </source>
</reference>
<protein>
    <recommendedName>
        <fullName evidence="4 5">Flagellar hook-basal body complex protein FliE</fullName>
    </recommendedName>
</protein>
<dbReference type="OrthoDB" id="8909229at2"/>
<keyword evidence="7" id="KW-1185">Reference proteome</keyword>
<dbReference type="PANTHER" id="PTHR34653">
    <property type="match status" value="1"/>
</dbReference>
<evidence type="ECO:0000313" key="6">
    <source>
        <dbReference type="EMBL" id="RZS78704.1"/>
    </source>
</evidence>
<dbReference type="GO" id="GO:0005198">
    <property type="term" value="F:structural molecule activity"/>
    <property type="evidence" value="ECO:0007669"/>
    <property type="project" value="UniProtKB-UniRule"/>
</dbReference>
<evidence type="ECO:0000256" key="2">
    <source>
        <dbReference type="ARBA" id="ARBA00009272"/>
    </source>
</evidence>
<dbReference type="PRINTS" id="PR01006">
    <property type="entry name" value="FLGHOOKFLIE"/>
</dbReference>
<organism evidence="6 7">
    <name type="scientific">Pigmentiphaga kullae</name>
    <dbReference type="NCBI Taxonomy" id="151784"/>
    <lineage>
        <taxon>Bacteria</taxon>
        <taxon>Pseudomonadati</taxon>
        <taxon>Pseudomonadota</taxon>
        <taxon>Betaproteobacteria</taxon>
        <taxon>Burkholderiales</taxon>
        <taxon>Alcaligenaceae</taxon>
        <taxon>Pigmentiphaga</taxon>
    </lineage>
</organism>
<keyword evidence="6" id="KW-0966">Cell projection</keyword>
<keyword evidence="6" id="KW-0282">Flagellum</keyword>
<dbReference type="RefSeq" id="WP_130361622.1">
    <property type="nucleotide sequence ID" value="NZ_SGXC01000003.1"/>
</dbReference>